<sequence>MEYAMAGTLDPYIFQMLGSRLFKGCVERV</sequence>
<reference evidence="1" key="1">
    <citation type="submission" date="2018-05" db="EMBL/GenBank/DDBJ databases">
        <authorList>
            <person name="Lanie J.A."/>
            <person name="Ng W.-L."/>
            <person name="Kazmierczak K.M."/>
            <person name="Andrzejewski T.M."/>
            <person name="Davidsen T.M."/>
            <person name="Wayne K.J."/>
            <person name="Tettelin H."/>
            <person name="Glass J.I."/>
            <person name="Rusch D."/>
            <person name="Podicherti R."/>
            <person name="Tsui H.-C.T."/>
            <person name="Winkler M.E."/>
        </authorList>
    </citation>
    <scope>NUCLEOTIDE SEQUENCE</scope>
</reference>
<name>A0A382LLM9_9ZZZZ</name>
<dbReference type="EMBL" id="UINC01087646">
    <property type="protein sequence ID" value="SVC37193.1"/>
    <property type="molecule type" value="Genomic_DNA"/>
</dbReference>
<gene>
    <name evidence="1" type="ORF">METZ01_LOCUS290047</name>
</gene>
<proteinExistence type="predicted"/>
<organism evidence="1">
    <name type="scientific">marine metagenome</name>
    <dbReference type="NCBI Taxonomy" id="408172"/>
    <lineage>
        <taxon>unclassified sequences</taxon>
        <taxon>metagenomes</taxon>
        <taxon>ecological metagenomes</taxon>
    </lineage>
</organism>
<evidence type="ECO:0000313" key="1">
    <source>
        <dbReference type="EMBL" id="SVC37193.1"/>
    </source>
</evidence>
<dbReference type="AlphaFoldDB" id="A0A382LLM9"/>
<feature type="non-terminal residue" evidence="1">
    <location>
        <position position="29"/>
    </location>
</feature>
<accession>A0A382LLM9</accession>
<protein>
    <submittedName>
        <fullName evidence="1">Uncharacterized protein</fullName>
    </submittedName>
</protein>